<name>A0A9W6STK0_CANBO</name>
<keyword evidence="2" id="KW-1185">Reference proteome</keyword>
<protein>
    <submittedName>
        <fullName evidence="1">Unnamed protein product</fullName>
    </submittedName>
</protein>
<dbReference type="AlphaFoldDB" id="A0A9W6STK0"/>
<gene>
    <name evidence="1" type="ORF">Cboi02_000012600</name>
</gene>
<reference evidence="1" key="1">
    <citation type="submission" date="2023-04" db="EMBL/GenBank/DDBJ databases">
        <title>Candida boidinii NBRC 10035.</title>
        <authorList>
            <person name="Ichikawa N."/>
            <person name="Sato H."/>
            <person name="Tonouchi N."/>
        </authorList>
    </citation>
    <scope>NUCLEOTIDE SEQUENCE</scope>
    <source>
        <strain evidence="1">NBRC 10035</strain>
    </source>
</reference>
<sequence>MLKRFALNIGKSTYTRSQVRYYRISRSVLHEHKSTVGLAENEASAASENTHSHAHQCCCSGGGQAAPAPTAHAHSHGGGGCCQSRQRDELEEEEVEEIDDNPIATAILFYHERLQDNVEAAETVYDISRNFIETIEKNESLTNDNRIQLYNLIIENFAQYDYSVVNVLAKKIETLKGELSPIAINNIIKYNPGRVHSSWELFKNYESFVESVPEPELKDKVYSEVLSKLVIGDKAEIQEGENNLDLSKVTNCLYILSKISNKEENIPSNIFEILLMKLVKEDLSLYIPIVNPSLESVKVVLSDDLKSESFKLSNIDKFYIWESIKSNPNIEQLASSPEILLDILRSISKLEPFGNKILSTKAETLAEQVKLNLPVHDITNTSSQLIELVTKLELDNDKTQPKVSSDFRKQILKTVGLYSDKFSLDESLKFYSMYQTKEPNPSFELNDLQSITSMIILHDAIKRMDEKLLEVSEALIPQNPEVPAANLASLILYHGWFGNVDKSLDIYNKSMDLFIKPMEGNEANRGMLIQSLILTCLTGRDLQLAQFIKRKSQDHKLLDSEYDVKINEMFKRYGDIIDELEKSTATKTSEGAPREVTEKDKEAAERAAIEKFRSMTMETIRSLAPN</sequence>
<organism evidence="1 2">
    <name type="scientific">Candida boidinii</name>
    <name type="common">Yeast</name>
    <dbReference type="NCBI Taxonomy" id="5477"/>
    <lineage>
        <taxon>Eukaryota</taxon>
        <taxon>Fungi</taxon>
        <taxon>Dikarya</taxon>
        <taxon>Ascomycota</taxon>
        <taxon>Saccharomycotina</taxon>
        <taxon>Pichiomycetes</taxon>
        <taxon>Pichiales</taxon>
        <taxon>Pichiaceae</taxon>
        <taxon>Ogataea</taxon>
        <taxon>Ogataea/Candida clade</taxon>
    </lineage>
</organism>
<accession>A0A9W6STK0</accession>
<proteinExistence type="predicted"/>
<dbReference type="Proteomes" id="UP001165120">
    <property type="component" value="Unassembled WGS sequence"/>
</dbReference>
<evidence type="ECO:0000313" key="1">
    <source>
        <dbReference type="EMBL" id="GME66672.1"/>
    </source>
</evidence>
<evidence type="ECO:0000313" key="2">
    <source>
        <dbReference type="Proteomes" id="UP001165120"/>
    </source>
</evidence>
<comment type="caution">
    <text evidence="1">The sequence shown here is derived from an EMBL/GenBank/DDBJ whole genome shotgun (WGS) entry which is preliminary data.</text>
</comment>
<dbReference type="EMBL" id="BSXN01000020">
    <property type="protein sequence ID" value="GME66672.1"/>
    <property type="molecule type" value="Genomic_DNA"/>
</dbReference>